<comment type="caution">
    <text evidence="3">The sequence shown here is derived from an EMBL/GenBank/DDBJ whole genome shotgun (WGS) entry which is preliminary data.</text>
</comment>
<evidence type="ECO:0000313" key="3">
    <source>
        <dbReference type="EMBL" id="CAF3674338.1"/>
    </source>
</evidence>
<proteinExistence type="predicted"/>
<feature type="domain" description="Sorting nexin/Vps5-like C-terminal" evidence="1">
    <location>
        <begin position="3"/>
        <end position="62"/>
    </location>
</feature>
<dbReference type="EMBL" id="CAJOBA010003214">
    <property type="protein sequence ID" value="CAF3674338.1"/>
    <property type="molecule type" value="Genomic_DNA"/>
</dbReference>
<protein>
    <recommendedName>
        <fullName evidence="1">Sorting nexin/Vps5-like C-terminal domain-containing protein</fullName>
    </recommendedName>
</protein>
<name>A0A8S2HYL6_9BILA</name>
<dbReference type="PANTHER" id="PTHR45850">
    <property type="entry name" value="SORTING NEXIN FAMILY MEMBER"/>
    <property type="match status" value="1"/>
</dbReference>
<dbReference type="PANTHER" id="PTHR45850:SF1">
    <property type="entry name" value="SORTING NEXIN 6, ISOFORM B"/>
    <property type="match status" value="1"/>
</dbReference>
<evidence type="ECO:0000313" key="2">
    <source>
        <dbReference type="EMBL" id="CAF0892356.1"/>
    </source>
</evidence>
<dbReference type="AlphaFoldDB" id="A0A8S2HYL6"/>
<evidence type="ECO:0000313" key="4">
    <source>
        <dbReference type="Proteomes" id="UP000682733"/>
    </source>
</evidence>
<reference evidence="3" key="1">
    <citation type="submission" date="2021-02" db="EMBL/GenBank/DDBJ databases">
        <authorList>
            <person name="Nowell W R."/>
        </authorList>
    </citation>
    <scope>NUCLEOTIDE SEQUENCE</scope>
</reference>
<dbReference type="Proteomes" id="UP000677228">
    <property type="component" value="Unassembled WGS sequence"/>
</dbReference>
<organism evidence="3 4">
    <name type="scientific">Didymodactylos carnosus</name>
    <dbReference type="NCBI Taxonomy" id="1234261"/>
    <lineage>
        <taxon>Eukaryota</taxon>
        <taxon>Metazoa</taxon>
        <taxon>Spiralia</taxon>
        <taxon>Gnathifera</taxon>
        <taxon>Rotifera</taxon>
        <taxon>Eurotatoria</taxon>
        <taxon>Bdelloidea</taxon>
        <taxon>Philodinida</taxon>
        <taxon>Philodinidae</taxon>
        <taxon>Didymodactylos</taxon>
    </lineage>
</organism>
<dbReference type="InterPro" id="IPR027267">
    <property type="entry name" value="AH/BAR_dom_sf"/>
</dbReference>
<dbReference type="InterPro" id="IPR015404">
    <property type="entry name" value="Vps5_C"/>
</dbReference>
<accession>A0A8S2HYL6</accession>
<sequence length="71" mass="8224">MAEASQQTIKTKFENLSEKAKDELHDFKTRRVQMFRKNLIELSDLQIKHAKAQIQMIRSVMQQTETATSSG</sequence>
<gene>
    <name evidence="2" type="ORF">OVA965_LOCUS9192</name>
    <name evidence="3" type="ORF">TMI583_LOCUS9185</name>
</gene>
<evidence type="ECO:0000259" key="1">
    <source>
        <dbReference type="Pfam" id="PF09325"/>
    </source>
</evidence>
<dbReference type="Proteomes" id="UP000682733">
    <property type="component" value="Unassembled WGS sequence"/>
</dbReference>
<dbReference type="Pfam" id="PF09325">
    <property type="entry name" value="Vps5"/>
    <property type="match status" value="1"/>
</dbReference>
<dbReference type="EMBL" id="CAJNOK010003214">
    <property type="protein sequence ID" value="CAF0892356.1"/>
    <property type="molecule type" value="Genomic_DNA"/>
</dbReference>
<dbReference type="Gene3D" id="1.20.1270.60">
    <property type="entry name" value="Arfaptin homology (AH) domain/BAR domain"/>
    <property type="match status" value="1"/>
</dbReference>
<dbReference type="GO" id="GO:0005768">
    <property type="term" value="C:endosome"/>
    <property type="evidence" value="ECO:0007669"/>
    <property type="project" value="TreeGrafter"/>
</dbReference>